<dbReference type="OrthoDB" id="5975812at2"/>
<gene>
    <name evidence="3" type="ORF">CWE21_00820</name>
</gene>
<keyword evidence="2" id="KW-0732">Signal</keyword>
<sequence>MKRTLATLTFTALISATLGLGVAHADEDQRYEHFKGQPAKNLDQALFNLANFNAKLEEIMAKDELTANDMATIHQLSYTLENALQRLDEEVDTMQEVLEEVHLASESMDYETVKKQGKVYLESTGKIVKK</sequence>
<accession>A0A432XPN1</accession>
<dbReference type="RefSeq" id="WP_126832250.1">
    <property type="nucleotide sequence ID" value="NZ_PIPT01000001.1"/>
</dbReference>
<dbReference type="Pfam" id="PF20531">
    <property type="entry name" value="DUF6746"/>
    <property type="match status" value="1"/>
</dbReference>
<keyword evidence="4" id="KW-1185">Reference proteome</keyword>
<dbReference type="Proteomes" id="UP000286678">
    <property type="component" value="Unassembled WGS sequence"/>
</dbReference>
<dbReference type="InterPro" id="IPR046634">
    <property type="entry name" value="DUF6746"/>
</dbReference>
<evidence type="ECO:0000313" key="3">
    <source>
        <dbReference type="EMBL" id="RUO50679.1"/>
    </source>
</evidence>
<protein>
    <submittedName>
        <fullName evidence="3">Uncharacterized protein</fullName>
    </submittedName>
</protein>
<feature type="chain" id="PRO_5019480313" evidence="2">
    <location>
        <begin position="26"/>
        <end position="130"/>
    </location>
</feature>
<evidence type="ECO:0000256" key="2">
    <source>
        <dbReference type="SAM" id="SignalP"/>
    </source>
</evidence>
<reference evidence="4" key="1">
    <citation type="journal article" date="2018" name="Front. Microbiol.">
        <title>Genome-Based Analysis Reveals the Taxonomy and Diversity of the Family Idiomarinaceae.</title>
        <authorList>
            <person name="Liu Y."/>
            <person name="Lai Q."/>
            <person name="Shao Z."/>
        </authorList>
    </citation>
    <scope>NUCLEOTIDE SEQUENCE [LARGE SCALE GENOMIC DNA]</scope>
    <source>
        <strain evidence="4">SW15</strain>
    </source>
</reference>
<feature type="signal peptide" evidence="2">
    <location>
        <begin position="1"/>
        <end position="25"/>
    </location>
</feature>
<proteinExistence type="predicted"/>
<dbReference type="AlphaFoldDB" id="A0A432XPN1"/>
<keyword evidence="1" id="KW-0175">Coiled coil</keyword>
<comment type="caution">
    <text evidence="3">The sequence shown here is derived from an EMBL/GenBank/DDBJ whole genome shotgun (WGS) entry which is preliminary data.</text>
</comment>
<name>A0A432XPN1_9GAMM</name>
<feature type="coiled-coil region" evidence="1">
    <location>
        <begin position="42"/>
        <end position="104"/>
    </location>
</feature>
<dbReference type="EMBL" id="PIPT01000001">
    <property type="protein sequence ID" value="RUO50679.1"/>
    <property type="molecule type" value="Genomic_DNA"/>
</dbReference>
<evidence type="ECO:0000256" key="1">
    <source>
        <dbReference type="SAM" id="Coils"/>
    </source>
</evidence>
<organism evidence="3 4">
    <name type="scientific">Pseudidiomarina aquimaris</name>
    <dbReference type="NCBI Taxonomy" id="641841"/>
    <lineage>
        <taxon>Bacteria</taxon>
        <taxon>Pseudomonadati</taxon>
        <taxon>Pseudomonadota</taxon>
        <taxon>Gammaproteobacteria</taxon>
        <taxon>Alteromonadales</taxon>
        <taxon>Idiomarinaceae</taxon>
        <taxon>Pseudidiomarina</taxon>
    </lineage>
</organism>
<evidence type="ECO:0000313" key="4">
    <source>
        <dbReference type="Proteomes" id="UP000286678"/>
    </source>
</evidence>